<evidence type="ECO:0000256" key="1">
    <source>
        <dbReference type="ARBA" id="ARBA00023118"/>
    </source>
</evidence>
<dbReference type="KEGG" id="nti:DNFV4_01571"/>
<accession>A0AA86MY30</accession>
<gene>
    <name evidence="3" type="ORF">DNFV4_01571</name>
</gene>
<dbReference type="RefSeq" id="WP_289268094.1">
    <property type="nucleotide sequence ID" value="NZ_OX365700.1"/>
</dbReference>
<dbReference type="EMBL" id="OX365700">
    <property type="protein sequence ID" value="CAI4031142.1"/>
    <property type="molecule type" value="Genomic_DNA"/>
</dbReference>
<keyword evidence="4" id="KW-1185">Reference proteome</keyword>
<name>A0AA86MY30_9BACT</name>
<dbReference type="Pfam" id="PF03787">
    <property type="entry name" value="RAMPs"/>
    <property type="match status" value="1"/>
</dbReference>
<dbReference type="AlphaFoldDB" id="A0AA86MY30"/>
<evidence type="ECO:0000313" key="4">
    <source>
        <dbReference type="Proteomes" id="UP001179121"/>
    </source>
</evidence>
<evidence type="ECO:0000259" key="2">
    <source>
        <dbReference type="Pfam" id="PF03787"/>
    </source>
</evidence>
<reference evidence="3" key="1">
    <citation type="submission" date="2022-10" db="EMBL/GenBank/DDBJ databases">
        <authorList>
            <person name="Koch H."/>
        </authorList>
    </citation>
    <scope>NUCLEOTIDE SEQUENCE</scope>
    <source>
        <strain evidence="3">DNF</strain>
    </source>
</reference>
<dbReference type="InterPro" id="IPR005537">
    <property type="entry name" value="RAMP_III_fam"/>
</dbReference>
<sequence>MNLNRRSYEIKLVTPAFLAGADQQQPELRVPSIRGCLRWWFRLAEHGAGTSLEQIRKKESDLFGSTDKGQRLILRIRPDGPLKAETPSYRDLPFDHQYLWFPLRPERNSSQPITRPALAAGTSFKLEAIVPPSIQNGEQVLRQLDDLVAQWVLFGSIGMRSRRCAGSLWFSSQLPSGSSMPAGKTNIERTLGDARKSLPIELVVGSESFAKWQDAVKAAGNHYRGQRTKVKENKGRMALPGLGWPIMKYRGANGDKIIVDGHDSERLASPAMLKVIPDGQKFRWLLVVIKRPFVDWIKSGEGEVRQAEVVGNFAQGFETASAPQPSFSRGPRR</sequence>
<protein>
    <recommendedName>
        <fullName evidence="2">CRISPR type III-associated protein domain-containing protein</fullName>
    </recommendedName>
</protein>
<keyword evidence="1" id="KW-0051">Antiviral defense</keyword>
<proteinExistence type="predicted"/>
<dbReference type="Proteomes" id="UP001179121">
    <property type="component" value="Chromosome"/>
</dbReference>
<dbReference type="GO" id="GO:0051607">
    <property type="term" value="P:defense response to virus"/>
    <property type="evidence" value="ECO:0007669"/>
    <property type="project" value="UniProtKB-KW"/>
</dbReference>
<evidence type="ECO:0000313" key="3">
    <source>
        <dbReference type="EMBL" id="CAI4031142.1"/>
    </source>
</evidence>
<dbReference type="InterPro" id="IPR007522">
    <property type="entry name" value="CRISPR-assoc_prot_TM1795"/>
</dbReference>
<feature type="domain" description="CRISPR type III-associated protein" evidence="2">
    <location>
        <begin position="9"/>
        <end position="167"/>
    </location>
</feature>
<dbReference type="NCBIfam" id="TIGR01894">
    <property type="entry name" value="cas_TM1795_cmr1"/>
    <property type="match status" value="1"/>
</dbReference>
<organism evidence="3 4">
    <name type="scientific">Nitrospira tepida</name>
    <dbReference type="NCBI Taxonomy" id="2973512"/>
    <lineage>
        <taxon>Bacteria</taxon>
        <taxon>Pseudomonadati</taxon>
        <taxon>Nitrospirota</taxon>
        <taxon>Nitrospiria</taxon>
        <taxon>Nitrospirales</taxon>
        <taxon>Nitrospiraceae</taxon>
        <taxon>Nitrospira</taxon>
    </lineage>
</organism>